<organism evidence="2 3">
    <name type="scientific">Camellia sinensis</name>
    <name type="common">Tea plant</name>
    <name type="synonym">Thea sinensis</name>
    <dbReference type="NCBI Taxonomy" id="4442"/>
    <lineage>
        <taxon>Eukaryota</taxon>
        <taxon>Viridiplantae</taxon>
        <taxon>Streptophyta</taxon>
        <taxon>Embryophyta</taxon>
        <taxon>Tracheophyta</taxon>
        <taxon>Spermatophyta</taxon>
        <taxon>Magnoliopsida</taxon>
        <taxon>eudicotyledons</taxon>
        <taxon>Gunneridae</taxon>
        <taxon>Pentapetalae</taxon>
        <taxon>asterids</taxon>
        <taxon>Ericales</taxon>
        <taxon>Theaceae</taxon>
        <taxon>Camellia</taxon>
    </lineage>
</organism>
<feature type="compositionally biased region" description="Acidic residues" evidence="1">
    <location>
        <begin position="541"/>
        <end position="550"/>
    </location>
</feature>
<evidence type="ECO:0008006" key="4">
    <source>
        <dbReference type="Google" id="ProtNLM"/>
    </source>
</evidence>
<dbReference type="InterPro" id="IPR009291">
    <property type="entry name" value="Vps62"/>
</dbReference>
<accession>A0A7J7HKZ9</accession>
<dbReference type="EMBL" id="JACBKZ010000004">
    <property type="protein sequence ID" value="KAF5952674.1"/>
    <property type="molecule type" value="Genomic_DNA"/>
</dbReference>
<evidence type="ECO:0000313" key="2">
    <source>
        <dbReference type="EMBL" id="KAF5952674.1"/>
    </source>
</evidence>
<dbReference type="Proteomes" id="UP000593564">
    <property type="component" value="Unassembled WGS sequence"/>
</dbReference>
<evidence type="ECO:0000313" key="3">
    <source>
        <dbReference type="Proteomes" id="UP000593564"/>
    </source>
</evidence>
<evidence type="ECO:0000256" key="1">
    <source>
        <dbReference type="SAM" id="MobiDB-lite"/>
    </source>
</evidence>
<gene>
    <name evidence="2" type="ORF">HYC85_010618</name>
</gene>
<proteinExistence type="predicted"/>
<protein>
    <recommendedName>
        <fullName evidence="4">Vacuolar protein sorting-associated protein 62</fullName>
    </recommendedName>
</protein>
<dbReference type="Pfam" id="PF06101">
    <property type="entry name" value="Vps62"/>
    <property type="match status" value="1"/>
</dbReference>
<dbReference type="PANTHER" id="PTHR48152:SF3">
    <property type="entry name" value="DUF946 FAMILY PROTEIN (DUF946)"/>
    <property type="match status" value="1"/>
</dbReference>
<keyword evidence="3" id="KW-1185">Reference proteome</keyword>
<comment type="caution">
    <text evidence="2">The sequence shown here is derived from an EMBL/GenBank/DDBJ whole genome shotgun (WGS) entry which is preliminary data.</text>
</comment>
<reference evidence="3" key="1">
    <citation type="journal article" date="2020" name="Nat. Commun.">
        <title>Genome assembly of wild tea tree DASZ reveals pedigree and selection history of tea varieties.</title>
        <authorList>
            <person name="Zhang W."/>
            <person name="Zhang Y."/>
            <person name="Qiu H."/>
            <person name="Guo Y."/>
            <person name="Wan H."/>
            <person name="Zhang X."/>
            <person name="Scossa F."/>
            <person name="Alseekh S."/>
            <person name="Zhang Q."/>
            <person name="Wang P."/>
            <person name="Xu L."/>
            <person name="Schmidt M.H."/>
            <person name="Jia X."/>
            <person name="Li D."/>
            <person name="Zhu A."/>
            <person name="Guo F."/>
            <person name="Chen W."/>
            <person name="Ni D."/>
            <person name="Usadel B."/>
            <person name="Fernie A.R."/>
            <person name="Wen W."/>
        </authorList>
    </citation>
    <scope>NUCLEOTIDE SEQUENCE [LARGE SCALE GENOMIC DNA]</scope>
    <source>
        <strain evidence="3">cv. G240</strain>
    </source>
</reference>
<name>A0A7J7HKZ9_CAMSI</name>
<feature type="region of interest" description="Disordered" evidence="1">
    <location>
        <begin position="525"/>
        <end position="550"/>
    </location>
</feature>
<dbReference type="AlphaFoldDB" id="A0A7J7HKZ9"/>
<dbReference type="PANTHER" id="PTHR48152">
    <property type="entry name" value="F1C9.34 PROTEIN"/>
    <property type="match status" value="1"/>
</dbReference>
<sequence>MHMKPLPIETVFTLPSLIPTWPPGEGFASGTIDLGGLQVCQVSSFTEVWSTRAGGPGNSGATFFEPSETPQGFFMLGFYAQPYNKPLRGWVLAGKDISNDSSGGALKRPIDYTLVWNSESLKIKQDGKGYFWLPMPPDGYEPIGLIVTNLPVKPSLDKIRVVRSNFTETCQNNSWIWGPKRKNNPRGFGIYSVRPVNRGTKALGVSTGTFMVQNSGNEEADSISLACLKNAKSCFLSCMPNLNQIKALVQAYSPYIYFHPSEKYLPSSVNWFFENGARLHHKRKDSVGSVKADDSDSIGVEAGGSNLPQSGSDDGTFWLDLPVDKAAKKSVKKGDLDEAEAYLHVKPMFGATFTDITIWLFYPFNGPVKIKLCGLIGIPLRKLGRHVGDWEHLTLRVSNFNGELTSVYFSQHSKGKWVDVSELEFQDKNKFVTYASLHGHAFYHKSGDEMQWKCGIGESNATSKSEMVTDTGESYRIVAAKHLGHVVDEPPWLNYKRKWGPQISCVSEKLKGAIQNVVKIPNEVFGEEGPLGPKMKGNWSGDEDTYDDEE</sequence>
<reference evidence="2 3" key="2">
    <citation type="submission" date="2020-07" db="EMBL/GenBank/DDBJ databases">
        <title>Genome assembly of wild tea tree DASZ reveals pedigree and selection history of tea varieties.</title>
        <authorList>
            <person name="Zhang W."/>
        </authorList>
    </citation>
    <scope>NUCLEOTIDE SEQUENCE [LARGE SCALE GENOMIC DNA]</scope>
    <source>
        <strain evidence="3">cv. G240</strain>
        <tissue evidence="2">Leaf</tissue>
    </source>
</reference>